<protein>
    <recommendedName>
        <fullName evidence="2">Glycosyl transferase family 1 domain-containing protein</fullName>
    </recommendedName>
</protein>
<reference evidence="1" key="1">
    <citation type="submission" date="2019-08" db="EMBL/GenBank/DDBJ databases">
        <authorList>
            <person name="Kucharzyk K."/>
            <person name="Murdoch R.W."/>
            <person name="Higgins S."/>
            <person name="Loffler F."/>
        </authorList>
    </citation>
    <scope>NUCLEOTIDE SEQUENCE</scope>
</reference>
<gene>
    <name evidence="1" type="ORF">SDC9_159552</name>
</gene>
<name>A0A645FE42_9ZZZZ</name>
<dbReference type="EMBL" id="VSSQ01058544">
    <property type="protein sequence ID" value="MPN12240.1"/>
    <property type="molecule type" value="Genomic_DNA"/>
</dbReference>
<comment type="caution">
    <text evidence="1">The sequence shown here is derived from an EMBL/GenBank/DDBJ whole genome shotgun (WGS) entry which is preliminary data.</text>
</comment>
<accession>A0A645FE42</accession>
<evidence type="ECO:0008006" key="2">
    <source>
        <dbReference type="Google" id="ProtNLM"/>
    </source>
</evidence>
<sequence>MNGVNEKDIEKVTELKRKKDKKRSKNALIKFVCAGKFSEYGKGKIVSIIKKLKESYPCNNCLIQIFGADAAANNWIYSYIEEEKIDNLSLKILPRISREKLFSEIIDSDICITIIRDPRYDYGTKIFDYILCEKPILNYFDEENNFTKFFQGYLTDSKSTIKNKIYSREENLNKVGKEILSCLK</sequence>
<organism evidence="1">
    <name type="scientific">bioreactor metagenome</name>
    <dbReference type="NCBI Taxonomy" id="1076179"/>
    <lineage>
        <taxon>unclassified sequences</taxon>
        <taxon>metagenomes</taxon>
        <taxon>ecological metagenomes</taxon>
    </lineage>
</organism>
<proteinExistence type="predicted"/>
<dbReference type="AlphaFoldDB" id="A0A645FE42"/>
<evidence type="ECO:0000313" key="1">
    <source>
        <dbReference type="EMBL" id="MPN12240.1"/>
    </source>
</evidence>